<dbReference type="Pfam" id="PF07715">
    <property type="entry name" value="Plug"/>
    <property type="match status" value="1"/>
</dbReference>
<dbReference type="Proteomes" id="UP001062901">
    <property type="component" value="Unassembled WGS sequence"/>
</dbReference>
<accession>A0ABQ0NY39</accession>
<protein>
    <submittedName>
        <fullName evidence="15">Ferrichrome siderophore receptor FcuA</fullName>
    </submittedName>
</protein>
<dbReference type="CDD" id="cd01347">
    <property type="entry name" value="ligand_gated_channel"/>
    <property type="match status" value="1"/>
</dbReference>
<organism evidence="15 16">
    <name type="scientific">Saccharibacter floricola DSM 15669</name>
    <dbReference type="NCBI Taxonomy" id="1123227"/>
    <lineage>
        <taxon>Bacteria</taxon>
        <taxon>Pseudomonadati</taxon>
        <taxon>Pseudomonadota</taxon>
        <taxon>Alphaproteobacteria</taxon>
        <taxon>Acetobacterales</taxon>
        <taxon>Acetobacteraceae</taxon>
        <taxon>Saccharibacter</taxon>
    </lineage>
</organism>
<evidence type="ECO:0000256" key="5">
    <source>
        <dbReference type="ARBA" id="ARBA00022692"/>
    </source>
</evidence>
<name>A0ABQ0NY39_9PROT</name>
<evidence type="ECO:0000256" key="10">
    <source>
        <dbReference type="PROSITE-ProRule" id="PRU01360"/>
    </source>
</evidence>
<dbReference type="PANTHER" id="PTHR32552:SF82">
    <property type="entry name" value="FCUA PROTEIN"/>
    <property type="match status" value="1"/>
</dbReference>
<evidence type="ECO:0000256" key="4">
    <source>
        <dbReference type="ARBA" id="ARBA00022452"/>
    </source>
</evidence>
<feature type="region of interest" description="Disordered" evidence="12">
    <location>
        <begin position="1"/>
        <end position="35"/>
    </location>
</feature>
<dbReference type="InterPro" id="IPR000531">
    <property type="entry name" value="Beta-barrel_TonB"/>
</dbReference>
<comment type="similarity">
    <text evidence="2 10 11">Belongs to the TonB-dependent receptor family.</text>
</comment>
<evidence type="ECO:0000256" key="1">
    <source>
        <dbReference type="ARBA" id="ARBA00004571"/>
    </source>
</evidence>
<evidence type="ECO:0000256" key="8">
    <source>
        <dbReference type="ARBA" id="ARBA00023170"/>
    </source>
</evidence>
<comment type="subcellular location">
    <subcellularLocation>
        <location evidence="1 10">Cell outer membrane</location>
        <topology evidence="1 10">Multi-pass membrane protein</topology>
    </subcellularLocation>
</comment>
<evidence type="ECO:0000256" key="2">
    <source>
        <dbReference type="ARBA" id="ARBA00009810"/>
    </source>
</evidence>
<evidence type="ECO:0000259" key="13">
    <source>
        <dbReference type="Pfam" id="PF00593"/>
    </source>
</evidence>
<evidence type="ECO:0000256" key="6">
    <source>
        <dbReference type="ARBA" id="ARBA00023077"/>
    </source>
</evidence>
<evidence type="ECO:0000313" key="16">
    <source>
        <dbReference type="Proteomes" id="UP001062901"/>
    </source>
</evidence>
<reference evidence="15" key="1">
    <citation type="submission" date="2013-04" db="EMBL/GenBank/DDBJ databases">
        <title>The genome sequencing project of 58 acetic acid bacteria.</title>
        <authorList>
            <person name="Okamoto-Kainuma A."/>
            <person name="Ishikawa M."/>
            <person name="Umino S."/>
            <person name="Koizumi Y."/>
            <person name="Shiwa Y."/>
            <person name="Yoshikawa H."/>
            <person name="Matsutani M."/>
            <person name="Matsushita K."/>
        </authorList>
    </citation>
    <scope>NUCLEOTIDE SEQUENCE</scope>
    <source>
        <strain evidence="15">DSM 15669</strain>
    </source>
</reference>
<dbReference type="Gene3D" id="2.40.170.20">
    <property type="entry name" value="TonB-dependent receptor, beta-barrel domain"/>
    <property type="match status" value="1"/>
</dbReference>
<feature type="compositionally biased region" description="Basic and acidic residues" evidence="12">
    <location>
        <begin position="15"/>
        <end position="25"/>
    </location>
</feature>
<keyword evidence="3 10" id="KW-0813">Transport</keyword>
<evidence type="ECO:0000256" key="12">
    <source>
        <dbReference type="SAM" id="MobiDB-lite"/>
    </source>
</evidence>
<keyword evidence="8 15" id="KW-0675">Receptor</keyword>
<feature type="domain" description="TonB-dependent receptor plug" evidence="14">
    <location>
        <begin position="65"/>
        <end position="161"/>
    </location>
</feature>
<evidence type="ECO:0000313" key="15">
    <source>
        <dbReference type="EMBL" id="GBQ06280.1"/>
    </source>
</evidence>
<gene>
    <name evidence="15" type="ORF">AA15669_0864</name>
</gene>
<keyword evidence="5 10" id="KW-0812">Transmembrane</keyword>
<evidence type="ECO:0000256" key="7">
    <source>
        <dbReference type="ARBA" id="ARBA00023136"/>
    </source>
</evidence>
<dbReference type="InterPro" id="IPR036942">
    <property type="entry name" value="Beta-barrel_TonB_sf"/>
</dbReference>
<dbReference type="PANTHER" id="PTHR32552">
    <property type="entry name" value="FERRICHROME IRON RECEPTOR-RELATED"/>
    <property type="match status" value="1"/>
</dbReference>
<dbReference type="EMBL" id="BAQD01000010">
    <property type="protein sequence ID" value="GBQ06280.1"/>
    <property type="molecule type" value="Genomic_DNA"/>
</dbReference>
<keyword evidence="4 10" id="KW-1134">Transmembrane beta strand</keyword>
<dbReference type="PROSITE" id="PS52016">
    <property type="entry name" value="TONB_DEPENDENT_REC_3"/>
    <property type="match status" value="1"/>
</dbReference>
<dbReference type="InterPro" id="IPR037066">
    <property type="entry name" value="Plug_dom_sf"/>
</dbReference>
<evidence type="ECO:0000256" key="11">
    <source>
        <dbReference type="RuleBase" id="RU003357"/>
    </source>
</evidence>
<keyword evidence="9 10" id="KW-0998">Cell outer membrane</keyword>
<evidence type="ECO:0000256" key="3">
    <source>
        <dbReference type="ARBA" id="ARBA00022448"/>
    </source>
</evidence>
<keyword evidence="6 11" id="KW-0798">TonB box</keyword>
<keyword evidence="16" id="KW-1185">Reference proteome</keyword>
<proteinExistence type="inferred from homology"/>
<evidence type="ECO:0000256" key="9">
    <source>
        <dbReference type="ARBA" id="ARBA00023237"/>
    </source>
</evidence>
<comment type="caution">
    <text evidence="15">The sequence shown here is derived from an EMBL/GenBank/DDBJ whole genome shotgun (WGS) entry which is preliminary data.</text>
</comment>
<dbReference type="InterPro" id="IPR010105">
    <property type="entry name" value="TonB_sidphr_rcpt"/>
</dbReference>
<evidence type="ECO:0000259" key="14">
    <source>
        <dbReference type="Pfam" id="PF07715"/>
    </source>
</evidence>
<dbReference type="NCBIfam" id="TIGR01783">
    <property type="entry name" value="TonB-siderophor"/>
    <property type="match status" value="1"/>
</dbReference>
<dbReference type="Pfam" id="PF00593">
    <property type="entry name" value="TonB_dep_Rec_b-barrel"/>
    <property type="match status" value="1"/>
</dbReference>
<dbReference type="InterPro" id="IPR012910">
    <property type="entry name" value="Plug_dom"/>
</dbReference>
<sequence length="715" mass="78274">MPDSLALAETAVQSEEAHKEKKEAPKASVAPSKQENLIVKARRREQMLVKSGGQLGVLGNKKGLDVPFSIHSYTSSLILNQQSQTLGQVLQNDPAVRTTYGYGNFSELFVIRGFPVYGDDVSINGLYGITPRQLVSPQLYDQVQLLTGASAFLNGAAPGGTSIGGTINLQFKHADDDPLLRLTGDYTSSAMGGGSVDMSRRFGDHKAFGVRLNVAGMSGQTSIEHERRHSTALGFDTDWHDDKTRISLDMNYQNQGVQQGRPGLLLGSGLTATPRPVAPAHNYGQPWTYTELNYIFGMLNVEHDLNKHLTFYGAFGGMSSDEKGNYGSPTVNNAQTGDATTGFLYVPYRQTNESTHAGVRAHFRTGPLKHEMNAGGSGLWEDTATAYSFASSTASNIYNTQNFAQPTPTWYGGDVKNPKTINTVRLYSLFFSDTVSVWHDRIALTGGFRFQNIRTKSFGYNSRALESQYDQNAITPVVGLVVHPTKHSALFFNRTEGLSPGPQAGSTYINSGQIFAPYRTEQYEIGAKYDIGTLSTSLAFYRMTQPNAYGVPVGNTGQALYTMDGRQRNQGIEFSLHGQIIKGLRFNGGTSITQAVQRRTSSSATQGKKAVGIPSYTINGNIEYDLPFIKGGTLTGRVTHTGPQWVNATNTQRVKTWTSFDLGARYTFLATHRHPMTMRFGVENLANTRYWASAYGGYLTEGMPRTFKFSLSTDL</sequence>
<keyword evidence="7 10" id="KW-0472">Membrane</keyword>
<feature type="domain" description="TonB-dependent receptor-like beta-barrel" evidence="13">
    <location>
        <begin position="238"/>
        <end position="685"/>
    </location>
</feature>
<dbReference type="SUPFAM" id="SSF56935">
    <property type="entry name" value="Porins"/>
    <property type="match status" value="1"/>
</dbReference>
<dbReference type="Gene3D" id="2.170.130.10">
    <property type="entry name" value="TonB-dependent receptor, plug domain"/>
    <property type="match status" value="1"/>
</dbReference>
<dbReference type="InterPro" id="IPR039426">
    <property type="entry name" value="TonB-dep_rcpt-like"/>
</dbReference>